<gene>
    <name evidence="1" type="primary">ORF195537</name>
</gene>
<accession>A0A0B7BKN0</accession>
<dbReference type="EMBL" id="HACG01046608">
    <property type="protein sequence ID" value="CEK93473.1"/>
    <property type="molecule type" value="Transcribed_RNA"/>
</dbReference>
<feature type="non-terminal residue" evidence="1">
    <location>
        <position position="1"/>
    </location>
</feature>
<organism evidence="1">
    <name type="scientific">Arion vulgaris</name>
    <dbReference type="NCBI Taxonomy" id="1028688"/>
    <lineage>
        <taxon>Eukaryota</taxon>
        <taxon>Metazoa</taxon>
        <taxon>Spiralia</taxon>
        <taxon>Lophotrochozoa</taxon>
        <taxon>Mollusca</taxon>
        <taxon>Gastropoda</taxon>
        <taxon>Heterobranchia</taxon>
        <taxon>Euthyneura</taxon>
        <taxon>Panpulmonata</taxon>
        <taxon>Eupulmonata</taxon>
        <taxon>Stylommatophora</taxon>
        <taxon>Helicina</taxon>
        <taxon>Arionoidea</taxon>
        <taxon>Arionidae</taxon>
        <taxon>Arion</taxon>
    </lineage>
</organism>
<reference evidence="1" key="1">
    <citation type="submission" date="2014-12" db="EMBL/GenBank/DDBJ databases">
        <title>Insight into the proteome of Arion vulgaris.</title>
        <authorList>
            <person name="Aradska J."/>
            <person name="Bulat T."/>
            <person name="Smidak R."/>
            <person name="Sarate P."/>
            <person name="Gangsoo J."/>
            <person name="Sialana F."/>
            <person name="Bilban M."/>
            <person name="Lubec G."/>
        </authorList>
    </citation>
    <scope>NUCLEOTIDE SEQUENCE</scope>
    <source>
        <tissue evidence="1">Skin</tissue>
    </source>
</reference>
<protein>
    <submittedName>
        <fullName evidence="1">Uncharacterized protein</fullName>
    </submittedName>
</protein>
<dbReference type="AlphaFoldDB" id="A0A0B7BKN0"/>
<name>A0A0B7BKN0_9EUPU</name>
<proteinExistence type="predicted"/>
<evidence type="ECO:0000313" key="1">
    <source>
        <dbReference type="EMBL" id="CEK93473.1"/>
    </source>
</evidence>
<sequence>WIQDITDDVSMTSAEKGHLTYEREILKSNVLLKTSYLMMYIAAALSSQGITG</sequence>